<organism evidence="2 3">
    <name type="scientific">Mycolicibacterium aromaticivorans JS19b1 = JCM 16368</name>
    <dbReference type="NCBI Taxonomy" id="1440774"/>
    <lineage>
        <taxon>Bacteria</taxon>
        <taxon>Bacillati</taxon>
        <taxon>Actinomycetota</taxon>
        <taxon>Actinomycetes</taxon>
        <taxon>Mycobacteriales</taxon>
        <taxon>Mycobacteriaceae</taxon>
        <taxon>Mycolicibacterium</taxon>
    </lineage>
</organism>
<feature type="transmembrane region" description="Helical" evidence="1">
    <location>
        <begin position="78"/>
        <end position="105"/>
    </location>
</feature>
<evidence type="ECO:0000256" key="1">
    <source>
        <dbReference type="SAM" id="Phobius"/>
    </source>
</evidence>
<feature type="transmembrane region" description="Helical" evidence="1">
    <location>
        <begin position="45"/>
        <end position="66"/>
    </location>
</feature>
<dbReference type="AlphaFoldDB" id="A0A064C909"/>
<sequence length="152" mass="15880">MSMPRWSWKQWLAAVIGAVAVALVVGVPTGLLTTPLYTRMTPVPWWSYTVWIATAAMSGMLIATYVQRPQATPAATRTGVVANVGSFLAVGCPVCNKVVIALAGVGGALNVWAPMQPLIAAISLAALGWALRRRLTGPQACPLLVTSDSGPP</sequence>
<keyword evidence="1" id="KW-1133">Transmembrane helix</keyword>
<gene>
    <name evidence="2" type="ORF">Y900_028015</name>
</gene>
<feature type="transmembrane region" description="Helical" evidence="1">
    <location>
        <begin position="111"/>
        <end position="131"/>
    </location>
</feature>
<dbReference type="EMBL" id="JALN02000002">
    <property type="protein sequence ID" value="KDE97134.1"/>
    <property type="molecule type" value="Genomic_DNA"/>
</dbReference>
<proteinExistence type="predicted"/>
<dbReference type="eggNOG" id="COG0785">
    <property type="taxonomic scope" value="Bacteria"/>
</dbReference>
<keyword evidence="1" id="KW-0472">Membrane</keyword>
<feature type="transmembrane region" description="Helical" evidence="1">
    <location>
        <begin position="12"/>
        <end position="33"/>
    </location>
</feature>
<comment type="caution">
    <text evidence="2">The sequence shown here is derived from an EMBL/GenBank/DDBJ whole genome shotgun (WGS) entry which is preliminary data.</text>
</comment>
<dbReference type="STRING" id="1440774.Y900_028015"/>
<keyword evidence="1" id="KW-0812">Transmembrane</keyword>
<keyword evidence="3" id="KW-1185">Reference proteome</keyword>
<protein>
    <submittedName>
        <fullName evidence="2">Uncharacterized protein</fullName>
    </submittedName>
</protein>
<name>A0A064C909_9MYCO</name>
<evidence type="ECO:0000313" key="3">
    <source>
        <dbReference type="Proteomes" id="UP000022835"/>
    </source>
</evidence>
<accession>A0A064C909</accession>
<evidence type="ECO:0000313" key="2">
    <source>
        <dbReference type="EMBL" id="KDE97134.1"/>
    </source>
</evidence>
<reference evidence="2" key="1">
    <citation type="submission" date="2014-05" db="EMBL/GenBank/DDBJ databases">
        <title>Genome sequence of Mycobacterium aromaticivorans strain JS19b1T (= DSM 45407T).</title>
        <authorList>
            <person name="Kwak Y."/>
            <person name="Park G.-S."/>
            <person name="Li Q.X."/>
            <person name="Lee S.-E."/>
            <person name="Shin J.-H."/>
        </authorList>
    </citation>
    <scope>NUCLEOTIDE SEQUENCE [LARGE SCALE GENOMIC DNA]</scope>
    <source>
        <strain evidence="2">JS19b1</strain>
    </source>
</reference>
<dbReference type="Proteomes" id="UP000022835">
    <property type="component" value="Unassembled WGS sequence"/>
</dbReference>